<evidence type="ECO:0000259" key="1">
    <source>
        <dbReference type="PROSITE" id="PS50011"/>
    </source>
</evidence>
<feature type="domain" description="Protein kinase" evidence="1">
    <location>
        <begin position="87"/>
        <end position="370"/>
    </location>
</feature>
<dbReference type="InterPro" id="IPR000719">
    <property type="entry name" value="Prot_kinase_dom"/>
</dbReference>
<dbReference type="GO" id="GO:0005524">
    <property type="term" value="F:ATP binding"/>
    <property type="evidence" value="ECO:0007669"/>
    <property type="project" value="InterPro"/>
</dbReference>
<dbReference type="SUPFAM" id="SSF56112">
    <property type="entry name" value="Protein kinase-like (PK-like)"/>
    <property type="match status" value="1"/>
</dbReference>
<dbReference type="PANTHER" id="PTHR48007">
    <property type="entry name" value="LEUCINE-RICH REPEAT RECEPTOR-LIKE PROTEIN KINASE PXC1"/>
    <property type="match status" value="1"/>
</dbReference>
<name>A0AAV7F2A1_ARIFI</name>
<dbReference type="InterPro" id="IPR011009">
    <property type="entry name" value="Kinase-like_dom_sf"/>
</dbReference>
<evidence type="ECO:0000313" key="2">
    <source>
        <dbReference type="EMBL" id="KAG9455212.1"/>
    </source>
</evidence>
<dbReference type="PANTHER" id="PTHR48007:SF23">
    <property type="entry name" value="PROTEIN KINASE DOMAIN-CONTAINING PROTEIN"/>
    <property type="match status" value="1"/>
</dbReference>
<proteinExistence type="predicted"/>
<dbReference type="GO" id="GO:0004672">
    <property type="term" value="F:protein kinase activity"/>
    <property type="evidence" value="ECO:0007669"/>
    <property type="project" value="InterPro"/>
</dbReference>
<comment type="caution">
    <text evidence="2">The sequence shown here is derived from an EMBL/GenBank/DDBJ whole genome shotgun (WGS) entry which is preliminary data.</text>
</comment>
<keyword evidence="3" id="KW-1185">Reference proteome</keyword>
<sequence length="370" mass="41502">MVFFWLLKMLTFPLTFLFLLMAGLFSTVIRCIRAKLAPCDAPGFADEKARETMTPVSILEVNVTLPSKIIFVDETLMVQFDPTEFAQIPAVTLGEGTVGPLFKTVLNCGSTVTVRRVRNAALKKTELEGWIRFFGGIRDPYLCPVLFSFWYGDEAFLGYFYMCLGSLEELLHGKEGIQFTPLNWGIRLQISLCAAMAVANLQSRASHGGKPLVCGVVKSSNVLIRTDFTACLTSYETPYLSSPAVLIRRNTGRIAPEVLMKSQGSNHQPNFTHKSDVYSFGVFLLEIVTGKKPVFSNDDRDEIRLVDYVKNNIRMNGGIVLLHTIYDRKMGEATDSMRKMIEIALLCIRSDPSERPTMESIVTMIQQLQY</sequence>
<dbReference type="Proteomes" id="UP000825729">
    <property type="component" value="Unassembled WGS sequence"/>
</dbReference>
<reference evidence="2 3" key="1">
    <citation type="submission" date="2021-07" db="EMBL/GenBank/DDBJ databases">
        <title>The Aristolochia fimbriata genome: insights into angiosperm evolution, floral development and chemical biosynthesis.</title>
        <authorList>
            <person name="Jiao Y."/>
        </authorList>
    </citation>
    <scope>NUCLEOTIDE SEQUENCE [LARGE SCALE GENOMIC DNA]</scope>
    <source>
        <strain evidence="2">IBCAS-2021</strain>
        <tissue evidence="2">Leaf</tissue>
    </source>
</reference>
<dbReference type="Gene3D" id="1.10.510.10">
    <property type="entry name" value="Transferase(Phosphotransferase) domain 1"/>
    <property type="match status" value="1"/>
</dbReference>
<accession>A0AAV7F2A1</accession>
<dbReference type="EMBL" id="JAINDJ010000003">
    <property type="protein sequence ID" value="KAG9455212.1"/>
    <property type="molecule type" value="Genomic_DNA"/>
</dbReference>
<dbReference type="Pfam" id="PF07714">
    <property type="entry name" value="PK_Tyr_Ser-Thr"/>
    <property type="match status" value="1"/>
</dbReference>
<dbReference type="AlphaFoldDB" id="A0AAV7F2A1"/>
<evidence type="ECO:0000313" key="3">
    <source>
        <dbReference type="Proteomes" id="UP000825729"/>
    </source>
</evidence>
<organism evidence="2 3">
    <name type="scientific">Aristolochia fimbriata</name>
    <name type="common">White veined hardy Dutchman's pipe vine</name>
    <dbReference type="NCBI Taxonomy" id="158543"/>
    <lineage>
        <taxon>Eukaryota</taxon>
        <taxon>Viridiplantae</taxon>
        <taxon>Streptophyta</taxon>
        <taxon>Embryophyta</taxon>
        <taxon>Tracheophyta</taxon>
        <taxon>Spermatophyta</taxon>
        <taxon>Magnoliopsida</taxon>
        <taxon>Magnoliidae</taxon>
        <taxon>Piperales</taxon>
        <taxon>Aristolochiaceae</taxon>
        <taxon>Aristolochia</taxon>
    </lineage>
</organism>
<dbReference type="InterPro" id="IPR046959">
    <property type="entry name" value="PRK1-6/SRF4-like"/>
</dbReference>
<protein>
    <recommendedName>
        <fullName evidence="1">Protein kinase domain-containing protein</fullName>
    </recommendedName>
</protein>
<dbReference type="PROSITE" id="PS50011">
    <property type="entry name" value="PROTEIN_KINASE_DOM"/>
    <property type="match status" value="1"/>
</dbReference>
<dbReference type="InterPro" id="IPR001245">
    <property type="entry name" value="Ser-Thr/Tyr_kinase_cat_dom"/>
</dbReference>
<gene>
    <name evidence="2" type="ORF">H6P81_008116</name>
</gene>